<dbReference type="Pfam" id="PF13419">
    <property type="entry name" value="HAD_2"/>
    <property type="match status" value="1"/>
</dbReference>
<reference evidence="1 2" key="1">
    <citation type="submission" date="2015-09" db="EMBL/GenBank/DDBJ databases">
        <authorList>
            <consortium name="Pathogen Informatics"/>
        </authorList>
    </citation>
    <scope>NUCLEOTIDE SEQUENCE [LARGE SCALE GENOMIC DNA]</scope>
    <source>
        <strain evidence="1 2">2789STDY5834968</strain>
    </source>
</reference>
<dbReference type="InterPro" id="IPR041492">
    <property type="entry name" value="HAD_2"/>
</dbReference>
<evidence type="ECO:0000313" key="1">
    <source>
        <dbReference type="EMBL" id="CUM88361.1"/>
    </source>
</evidence>
<dbReference type="SUPFAM" id="SSF56784">
    <property type="entry name" value="HAD-like"/>
    <property type="match status" value="1"/>
</dbReference>
<proteinExistence type="predicted"/>
<dbReference type="PANTHER" id="PTHR43434">
    <property type="entry name" value="PHOSPHOGLYCOLATE PHOSPHATASE"/>
    <property type="match status" value="1"/>
</dbReference>
<dbReference type="InterPro" id="IPR036412">
    <property type="entry name" value="HAD-like_sf"/>
</dbReference>
<dbReference type="InterPro" id="IPR023198">
    <property type="entry name" value="PGP-like_dom2"/>
</dbReference>
<dbReference type="Proteomes" id="UP000095673">
    <property type="component" value="Unassembled WGS sequence"/>
</dbReference>
<sequence length="217" mass="24352">MKAILFDLDGTLIDSSEGITKSAQYALSHFGIDEPDRNSLFFFIGPPLINTFMEHYGFTKERALEAVEKYRERYNKIGIFECSLFPGVKECIEALKAAGYRIGLASSKPEKSCERILEHFGILDMFDEVVGATFDGRIDTKEEVLNEVIRRWSDIPRDEMCLIGDTMFDIEGANRVDVPSIAVSFGFGDVNEMVSAGAKAVIDDLRQLPDVLSRLFD</sequence>
<name>A0A173SDI5_9FIRM</name>
<dbReference type="EMBL" id="CYXM01000003">
    <property type="protein sequence ID" value="CUM88361.1"/>
    <property type="molecule type" value="Genomic_DNA"/>
</dbReference>
<dbReference type="InterPro" id="IPR023214">
    <property type="entry name" value="HAD_sf"/>
</dbReference>
<dbReference type="Gene3D" id="1.10.150.240">
    <property type="entry name" value="Putative phosphatase, domain 2"/>
    <property type="match status" value="1"/>
</dbReference>
<dbReference type="GO" id="GO:0008253">
    <property type="term" value="F:5'-nucleotidase activity"/>
    <property type="evidence" value="ECO:0007669"/>
    <property type="project" value="UniProtKB-EC"/>
</dbReference>
<dbReference type="PANTHER" id="PTHR43434:SF20">
    <property type="entry name" value="5'-NUCLEOTIDASE"/>
    <property type="match status" value="1"/>
</dbReference>
<dbReference type="Gene3D" id="3.40.50.1000">
    <property type="entry name" value="HAD superfamily/HAD-like"/>
    <property type="match status" value="1"/>
</dbReference>
<keyword evidence="1" id="KW-0378">Hydrolase</keyword>
<dbReference type="EC" id="3.1.3.5" evidence="1"/>
<gene>
    <name evidence="1" type="ORF">ERS852580_01000</name>
</gene>
<dbReference type="OrthoDB" id="9792518at2"/>
<dbReference type="GO" id="GO:0005829">
    <property type="term" value="C:cytosol"/>
    <property type="evidence" value="ECO:0007669"/>
    <property type="project" value="TreeGrafter"/>
</dbReference>
<organism evidence="1 2">
    <name type="scientific">Agathobacter rectalis</name>
    <dbReference type="NCBI Taxonomy" id="39491"/>
    <lineage>
        <taxon>Bacteria</taxon>
        <taxon>Bacillati</taxon>
        <taxon>Bacillota</taxon>
        <taxon>Clostridia</taxon>
        <taxon>Lachnospirales</taxon>
        <taxon>Lachnospiraceae</taxon>
        <taxon>Agathobacter</taxon>
    </lineage>
</organism>
<evidence type="ECO:0000313" key="2">
    <source>
        <dbReference type="Proteomes" id="UP000095673"/>
    </source>
</evidence>
<protein>
    <submittedName>
        <fullName evidence="1">5'-nucleotidase</fullName>
        <ecNumber evidence="1">3.1.3.5</ecNumber>
    </submittedName>
</protein>
<accession>A0A173SDI5</accession>
<dbReference type="GO" id="GO:0004713">
    <property type="term" value="F:protein tyrosine kinase activity"/>
    <property type="evidence" value="ECO:0007669"/>
    <property type="project" value="TreeGrafter"/>
</dbReference>
<dbReference type="AlphaFoldDB" id="A0A173SDI5"/>
<dbReference type="RefSeq" id="WP_055237640.1">
    <property type="nucleotide sequence ID" value="NZ_CYXM01000003.1"/>
</dbReference>
<dbReference type="InterPro" id="IPR050155">
    <property type="entry name" value="HAD-like_hydrolase_sf"/>
</dbReference>